<name>A0AB38G1V8_9ENTR</name>
<reference evidence="3 4" key="1">
    <citation type="submission" date="2018-06" db="EMBL/GenBank/DDBJ databases">
        <authorList>
            <consortium name="Pathogen Informatics"/>
            <person name="Doyle S."/>
        </authorList>
    </citation>
    <scope>NUCLEOTIDE SEQUENCE [LARGE SCALE GENOMIC DNA]</scope>
    <source>
        <strain evidence="3 4">NCTC11967</strain>
    </source>
</reference>
<sequence>MRLMEKQNKWNYHALAGCNRVASALALALVLPTTAWALPDNWNVEGVNGALHITGDFVEGACRLDMTSQAQEVSLGNASTQALRNPGDRGEPVAFTLRLRDCVRSGSEMLNTRSGNSSWDPLQPAVSVTFLAPADADSPELVQVNGLTGLGLRIADSAWHDVRLGERTLPQFVTPTNDALVYYVQPERTSAPLTAGTWQATVGFRLNYD</sequence>
<evidence type="ECO:0000259" key="2">
    <source>
        <dbReference type="Pfam" id="PF00419"/>
    </source>
</evidence>
<dbReference type="InterPro" id="IPR000259">
    <property type="entry name" value="Adhesion_dom_fimbrial"/>
</dbReference>
<dbReference type="AlphaFoldDB" id="A0AB38G1V8"/>
<feature type="chain" id="PRO_5044205375" evidence="1">
    <location>
        <begin position="38"/>
        <end position="209"/>
    </location>
</feature>
<proteinExistence type="predicted"/>
<dbReference type="InterPro" id="IPR008966">
    <property type="entry name" value="Adhesion_dom_sf"/>
</dbReference>
<comment type="caution">
    <text evidence="3">The sequence shown here is derived from an EMBL/GenBank/DDBJ whole genome shotgun (WGS) entry which is preliminary data.</text>
</comment>
<dbReference type="EMBL" id="UAVL01000020">
    <property type="protein sequence ID" value="SQA65291.1"/>
    <property type="molecule type" value="Genomic_DNA"/>
</dbReference>
<gene>
    <name evidence="3" type="primary">sfaG</name>
    <name evidence="3" type="ORF">NCTC11967_04319</name>
</gene>
<dbReference type="PANTHER" id="PTHR33420:SF26">
    <property type="entry name" value="FIMBRIAL SUBUNIT"/>
    <property type="match status" value="1"/>
</dbReference>
<accession>A0AB38G1V8</accession>
<evidence type="ECO:0000256" key="1">
    <source>
        <dbReference type="SAM" id="SignalP"/>
    </source>
</evidence>
<evidence type="ECO:0000313" key="4">
    <source>
        <dbReference type="Proteomes" id="UP000251313"/>
    </source>
</evidence>
<dbReference type="GO" id="GO:0009289">
    <property type="term" value="C:pilus"/>
    <property type="evidence" value="ECO:0007669"/>
    <property type="project" value="InterPro"/>
</dbReference>
<dbReference type="SUPFAM" id="SSF49401">
    <property type="entry name" value="Bacterial adhesins"/>
    <property type="match status" value="1"/>
</dbReference>
<feature type="signal peptide" evidence="1">
    <location>
        <begin position="1"/>
        <end position="37"/>
    </location>
</feature>
<dbReference type="InterPro" id="IPR036937">
    <property type="entry name" value="Adhesion_dom_fimbrial_sf"/>
</dbReference>
<dbReference type="GO" id="GO:0043709">
    <property type="term" value="P:cell adhesion involved in single-species biofilm formation"/>
    <property type="evidence" value="ECO:0007669"/>
    <property type="project" value="TreeGrafter"/>
</dbReference>
<dbReference type="Proteomes" id="UP000251313">
    <property type="component" value="Unassembled WGS sequence"/>
</dbReference>
<dbReference type="Pfam" id="PF00419">
    <property type="entry name" value="Fimbrial"/>
    <property type="match status" value="1"/>
</dbReference>
<protein>
    <submittedName>
        <fullName evidence="3">S-fimbrial protein subunit SfaG</fullName>
    </submittedName>
</protein>
<dbReference type="Gene3D" id="2.60.40.1090">
    <property type="entry name" value="Fimbrial-type adhesion domain"/>
    <property type="match status" value="1"/>
</dbReference>
<dbReference type="InterPro" id="IPR050263">
    <property type="entry name" value="Bact_Fimbrial_Adh_Pro"/>
</dbReference>
<dbReference type="PANTHER" id="PTHR33420">
    <property type="entry name" value="FIMBRIAL SUBUNIT ELFA-RELATED"/>
    <property type="match status" value="1"/>
</dbReference>
<organism evidence="3 4">
    <name type="scientific">Yokenella regensburgei</name>
    <dbReference type="NCBI Taxonomy" id="158877"/>
    <lineage>
        <taxon>Bacteria</taxon>
        <taxon>Pseudomonadati</taxon>
        <taxon>Pseudomonadota</taxon>
        <taxon>Gammaproteobacteria</taxon>
        <taxon>Enterobacterales</taxon>
        <taxon>Enterobacteriaceae</taxon>
        <taxon>Yokenella</taxon>
    </lineage>
</organism>
<feature type="domain" description="Fimbrial-type adhesion" evidence="2">
    <location>
        <begin position="52"/>
        <end position="209"/>
    </location>
</feature>
<keyword evidence="1" id="KW-0732">Signal</keyword>
<evidence type="ECO:0000313" key="3">
    <source>
        <dbReference type="EMBL" id="SQA65291.1"/>
    </source>
</evidence>